<protein>
    <submittedName>
        <fullName evidence="1">Uncharacterized protein</fullName>
    </submittedName>
</protein>
<dbReference type="Proteomes" id="UP000011761">
    <property type="component" value="Unassembled WGS sequence"/>
</dbReference>
<dbReference type="AlphaFoldDB" id="M2NA34"/>
<evidence type="ECO:0000313" key="1">
    <source>
        <dbReference type="EMBL" id="EMC95720.1"/>
    </source>
</evidence>
<gene>
    <name evidence="1" type="ORF">BAUCODRAFT_34489</name>
</gene>
<evidence type="ECO:0000313" key="2">
    <source>
        <dbReference type="Proteomes" id="UP000011761"/>
    </source>
</evidence>
<reference evidence="1 2" key="1">
    <citation type="journal article" date="2012" name="PLoS Pathog.">
        <title>Diverse lifestyles and strategies of plant pathogenesis encoded in the genomes of eighteen Dothideomycetes fungi.</title>
        <authorList>
            <person name="Ohm R.A."/>
            <person name="Feau N."/>
            <person name="Henrissat B."/>
            <person name="Schoch C.L."/>
            <person name="Horwitz B.A."/>
            <person name="Barry K.W."/>
            <person name="Condon B.J."/>
            <person name="Copeland A.C."/>
            <person name="Dhillon B."/>
            <person name="Glaser F."/>
            <person name="Hesse C.N."/>
            <person name="Kosti I."/>
            <person name="LaButti K."/>
            <person name="Lindquist E.A."/>
            <person name="Lucas S."/>
            <person name="Salamov A.A."/>
            <person name="Bradshaw R.E."/>
            <person name="Ciuffetti L."/>
            <person name="Hamelin R.C."/>
            <person name="Kema G.H.J."/>
            <person name="Lawrence C."/>
            <person name="Scott J.A."/>
            <person name="Spatafora J.W."/>
            <person name="Turgeon B.G."/>
            <person name="de Wit P.J.G.M."/>
            <person name="Zhong S."/>
            <person name="Goodwin S.B."/>
            <person name="Grigoriev I.V."/>
        </authorList>
    </citation>
    <scope>NUCLEOTIDE SEQUENCE [LARGE SCALE GENOMIC DNA]</scope>
    <source>
        <strain evidence="1 2">UAMH 10762</strain>
    </source>
</reference>
<keyword evidence="2" id="KW-1185">Reference proteome</keyword>
<accession>M2NA34</accession>
<feature type="non-terminal residue" evidence="1">
    <location>
        <position position="1"/>
    </location>
</feature>
<dbReference type="HOGENOM" id="CLU_3049978_0_0_1"/>
<sequence length="54" mass="5808">MQGESHPAKLIKNRDRKGSVPAALLGLLRDRAVTLIGCGGLTTECLRDPEFSNT</sequence>
<dbReference type="EMBL" id="KB445556">
    <property type="protein sequence ID" value="EMC95720.1"/>
    <property type="molecule type" value="Genomic_DNA"/>
</dbReference>
<dbReference type="RefSeq" id="XP_007676790.1">
    <property type="nucleotide sequence ID" value="XM_007678600.1"/>
</dbReference>
<proteinExistence type="predicted"/>
<organism evidence="1 2">
    <name type="scientific">Baudoinia panamericana (strain UAMH 10762)</name>
    <name type="common">Angels' share fungus</name>
    <name type="synonym">Baudoinia compniacensis (strain UAMH 10762)</name>
    <dbReference type="NCBI Taxonomy" id="717646"/>
    <lineage>
        <taxon>Eukaryota</taxon>
        <taxon>Fungi</taxon>
        <taxon>Dikarya</taxon>
        <taxon>Ascomycota</taxon>
        <taxon>Pezizomycotina</taxon>
        <taxon>Dothideomycetes</taxon>
        <taxon>Dothideomycetidae</taxon>
        <taxon>Mycosphaerellales</taxon>
        <taxon>Teratosphaeriaceae</taxon>
        <taxon>Baudoinia</taxon>
    </lineage>
</organism>
<dbReference type="GeneID" id="19112428"/>
<name>M2NA34_BAUPA</name>
<dbReference type="KEGG" id="bcom:BAUCODRAFT_34489"/>